<proteinExistence type="predicted"/>
<protein>
    <submittedName>
        <fullName evidence="1">Uncharacterized protein</fullName>
    </submittedName>
</protein>
<name>A0A9D1FM24_9FIRM</name>
<dbReference type="Proteomes" id="UP000824002">
    <property type="component" value="Unassembled WGS sequence"/>
</dbReference>
<organism evidence="1 2">
    <name type="scientific">Candidatus Merdivicinus excrementipullorum</name>
    <dbReference type="NCBI Taxonomy" id="2840867"/>
    <lineage>
        <taxon>Bacteria</taxon>
        <taxon>Bacillati</taxon>
        <taxon>Bacillota</taxon>
        <taxon>Clostridia</taxon>
        <taxon>Eubacteriales</taxon>
        <taxon>Oscillospiraceae</taxon>
        <taxon>Oscillospiraceae incertae sedis</taxon>
        <taxon>Candidatus Merdivicinus</taxon>
    </lineage>
</organism>
<accession>A0A9D1FM24</accession>
<dbReference type="AlphaFoldDB" id="A0A9D1FM24"/>
<comment type="caution">
    <text evidence="1">The sequence shown here is derived from an EMBL/GenBank/DDBJ whole genome shotgun (WGS) entry which is preliminary data.</text>
</comment>
<dbReference type="EMBL" id="DVJP01000029">
    <property type="protein sequence ID" value="HIS75948.1"/>
    <property type="molecule type" value="Genomic_DNA"/>
</dbReference>
<evidence type="ECO:0000313" key="1">
    <source>
        <dbReference type="EMBL" id="HIS75948.1"/>
    </source>
</evidence>
<reference evidence="1" key="2">
    <citation type="journal article" date="2021" name="PeerJ">
        <title>Extensive microbial diversity within the chicken gut microbiome revealed by metagenomics and culture.</title>
        <authorList>
            <person name="Gilroy R."/>
            <person name="Ravi A."/>
            <person name="Getino M."/>
            <person name="Pursley I."/>
            <person name="Horton D.L."/>
            <person name="Alikhan N.F."/>
            <person name="Baker D."/>
            <person name="Gharbi K."/>
            <person name="Hall N."/>
            <person name="Watson M."/>
            <person name="Adriaenssens E.M."/>
            <person name="Foster-Nyarko E."/>
            <person name="Jarju S."/>
            <person name="Secka A."/>
            <person name="Antonio M."/>
            <person name="Oren A."/>
            <person name="Chaudhuri R.R."/>
            <person name="La Ragione R."/>
            <person name="Hildebrand F."/>
            <person name="Pallen M.J."/>
        </authorList>
    </citation>
    <scope>NUCLEOTIDE SEQUENCE</scope>
    <source>
        <strain evidence="1">CHK199-13235</strain>
    </source>
</reference>
<gene>
    <name evidence="1" type="ORF">IAB51_03960</name>
</gene>
<reference evidence="1" key="1">
    <citation type="submission" date="2020-10" db="EMBL/GenBank/DDBJ databases">
        <authorList>
            <person name="Gilroy R."/>
        </authorList>
    </citation>
    <scope>NUCLEOTIDE SEQUENCE</scope>
    <source>
        <strain evidence="1">CHK199-13235</strain>
    </source>
</reference>
<evidence type="ECO:0000313" key="2">
    <source>
        <dbReference type="Proteomes" id="UP000824002"/>
    </source>
</evidence>
<sequence length="72" mass="8448">MKNIYFGRRIEPACEYCELGSPTRDGQMILCRKNGVVAPCFSCRKFTYAPLKRRPSRPQILPEYSKEDFRID</sequence>